<reference evidence="2" key="1">
    <citation type="journal article" date="2023" name="Nat. Plants">
        <title>Single-cell RNA sequencing provides a high-resolution roadmap for understanding the multicellular compartmentation of specialized metabolism.</title>
        <authorList>
            <person name="Sun S."/>
            <person name="Shen X."/>
            <person name="Li Y."/>
            <person name="Li Y."/>
            <person name="Wang S."/>
            <person name="Li R."/>
            <person name="Zhang H."/>
            <person name="Shen G."/>
            <person name="Guo B."/>
            <person name="Wei J."/>
            <person name="Xu J."/>
            <person name="St-Pierre B."/>
            <person name="Chen S."/>
            <person name="Sun C."/>
        </authorList>
    </citation>
    <scope>NUCLEOTIDE SEQUENCE [LARGE SCALE GENOMIC DNA]</scope>
</reference>
<dbReference type="EMBL" id="CM044703">
    <property type="protein sequence ID" value="KAI5671905.1"/>
    <property type="molecule type" value="Genomic_DNA"/>
</dbReference>
<gene>
    <name evidence="1" type="ORF">M9H77_12269</name>
</gene>
<organism evidence="1 2">
    <name type="scientific">Catharanthus roseus</name>
    <name type="common">Madagascar periwinkle</name>
    <name type="synonym">Vinca rosea</name>
    <dbReference type="NCBI Taxonomy" id="4058"/>
    <lineage>
        <taxon>Eukaryota</taxon>
        <taxon>Viridiplantae</taxon>
        <taxon>Streptophyta</taxon>
        <taxon>Embryophyta</taxon>
        <taxon>Tracheophyta</taxon>
        <taxon>Spermatophyta</taxon>
        <taxon>Magnoliopsida</taxon>
        <taxon>eudicotyledons</taxon>
        <taxon>Gunneridae</taxon>
        <taxon>Pentapetalae</taxon>
        <taxon>asterids</taxon>
        <taxon>lamiids</taxon>
        <taxon>Gentianales</taxon>
        <taxon>Apocynaceae</taxon>
        <taxon>Rauvolfioideae</taxon>
        <taxon>Vinceae</taxon>
        <taxon>Catharanthinae</taxon>
        <taxon>Catharanthus</taxon>
    </lineage>
</organism>
<evidence type="ECO:0000313" key="2">
    <source>
        <dbReference type="Proteomes" id="UP001060085"/>
    </source>
</evidence>
<accession>A0ACC0BGY9</accession>
<proteinExistence type="predicted"/>
<name>A0ACC0BGY9_CATRO</name>
<protein>
    <submittedName>
        <fullName evidence="1">Uncharacterized protein</fullName>
    </submittedName>
</protein>
<sequence length="154" mass="17133">MTKLCEIQEPPLYVPLHPCEGPKEDILESDVSPVEQVQQAVDCLHSSEGMLIREAKLNFNRWSVMDYARAYGSGEITPSMVAERLIAAIKESSGAPLQMSFFINFDSDDILKQAKESSHRYERGEPISLLDGVPIAIKDEIDCLPYPTTGMSTL</sequence>
<evidence type="ECO:0000313" key="1">
    <source>
        <dbReference type="EMBL" id="KAI5671905.1"/>
    </source>
</evidence>
<keyword evidence="2" id="KW-1185">Reference proteome</keyword>
<comment type="caution">
    <text evidence="1">The sequence shown here is derived from an EMBL/GenBank/DDBJ whole genome shotgun (WGS) entry which is preliminary data.</text>
</comment>
<dbReference type="Proteomes" id="UP001060085">
    <property type="component" value="Linkage Group LG03"/>
</dbReference>